<evidence type="ECO:0000313" key="3">
    <source>
        <dbReference type="Proteomes" id="UP001372834"/>
    </source>
</evidence>
<accession>A0AAN8NRV2</accession>
<reference evidence="2 3" key="1">
    <citation type="submission" date="2023-10" db="EMBL/GenBank/DDBJ databases">
        <title>Genomes of two closely related lineages of the louse Polyplax serrata with different host specificities.</title>
        <authorList>
            <person name="Martinu J."/>
            <person name="Tarabai H."/>
            <person name="Stefka J."/>
            <person name="Hypsa V."/>
        </authorList>
    </citation>
    <scope>NUCLEOTIDE SEQUENCE [LARGE SCALE GENOMIC DNA]</scope>
    <source>
        <strain evidence="2">HR10_N</strain>
    </source>
</reference>
<proteinExistence type="predicted"/>
<evidence type="ECO:0000256" key="1">
    <source>
        <dbReference type="SAM" id="MobiDB-lite"/>
    </source>
</evidence>
<gene>
    <name evidence="2" type="ORF">RUM43_010795</name>
</gene>
<protein>
    <submittedName>
        <fullName evidence="2">Uncharacterized protein</fullName>
    </submittedName>
</protein>
<dbReference type="Proteomes" id="UP001372834">
    <property type="component" value="Unassembled WGS sequence"/>
</dbReference>
<sequence>MPRVCTLQKEEEAYRTQQEENKELYNPAEPHLSTQEIANCTIKKMRRISSDVKVRAFEVNRLNEVYPQDGRPIPLIE</sequence>
<organism evidence="2 3">
    <name type="scientific">Polyplax serrata</name>
    <name type="common">Common mouse louse</name>
    <dbReference type="NCBI Taxonomy" id="468196"/>
    <lineage>
        <taxon>Eukaryota</taxon>
        <taxon>Metazoa</taxon>
        <taxon>Ecdysozoa</taxon>
        <taxon>Arthropoda</taxon>
        <taxon>Hexapoda</taxon>
        <taxon>Insecta</taxon>
        <taxon>Pterygota</taxon>
        <taxon>Neoptera</taxon>
        <taxon>Paraneoptera</taxon>
        <taxon>Psocodea</taxon>
        <taxon>Troctomorpha</taxon>
        <taxon>Phthiraptera</taxon>
        <taxon>Anoplura</taxon>
        <taxon>Polyplacidae</taxon>
        <taxon>Polyplax</taxon>
    </lineage>
</organism>
<feature type="compositionally biased region" description="Basic and acidic residues" evidence="1">
    <location>
        <begin position="8"/>
        <end position="20"/>
    </location>
</feature>
<evidence type="ECO:0000313" key="2">
    <source>
        <dbReference type="EMBL" id="KAK6620504.1"/>
    </source>
</evidence>
<comment type="caution">
    <text evidence="2">The sequence shown here is derived from an EMBL/GenBank/DDBJ whole genome shotgun (WGS) entry which is preliminary data.</text>
</comment>
<dbReference type="EMBL" id="JAWJWE010000039">
    <property type="protein sequence ID" value="KAK6620504.1"/>
    <property type="molecule type" value="Genomic_DNA"/>
</dbReference>
<feature type="region of interest" description="Disordered" evidence="1">
    <location>
        <begin position="1"/>
        <end position="20"/>
    </location>
</feature>
<dbReference type="AlphaFoldDB" id="A0AAN8NRV2"/>
<name>A0AAN8NRV2_POLSC</name>